<keyword evidence="3" id="KW-0863">Zinc-finger</keyword>
<proteinExistence type="predicted"/>
<comment type="subcellular location">
    <subcellularLocation>
        <location evidence="1">Membrane</location>
    </subcellularLocation>
</comment>
<organism evidence="6 7">
    <name type="scientific">Olea europaea subsp. europaea</name>
    <dbReference type="NCBI Taxonomy" id="158383"/>
    <lineage>
        <taxon>Eukaryota</taxon>
        <taxon>Viridiplantae</taxon>
        <taxon>Streptophyta</taxon>
        <taxon>Embryophyta</taxon>
        <taxon>Tracheophyta</taxon>
        <taxon>Spermatophyta</taxon>
        <taxon>Magnoliopsida</taxon>
        <taxon>eudicotyledons</taxon>
        <taxon>Gunneridae</taxon>
        <taxon>Pentapetalae</taxon>
        <taxon>asterids</taxon>
        <taxon>lamiids</taxon>
        <taxon>Lamiales</taxon>
        <taxon>Oleaceae</taxon>
        <taxon>Oleeae</taxon>
        <taxon>Olea</taxon>
    </lineage>
</organism>
<evidence type="ECO:0000256" key="3">
    <source>
        <dbReference type="ARBA" id="ARBA00022771"/>
    </source>
</evidence>
<keyword evidence="7" id="KW-1185">Reference proteome</keyword>
<accession>A0A8S0PXN5</accession>
<evidence type="ECO:0000256" key="4">
    <source>
        <dbReference type="ARBA" id="ARBA00022833"/>
    </source>
</evidence>
<evidence type="ECO:0000256" key="2">
    <source>
        <dbReference type="ARBA" id="ARBA00022723"/>
    </source>
</evidence>
<dbReference type="OrthoDB" id="1726250at2759"/>
<dbReference type="AlphaFoldDB" id="A0A8S0PXN5"/>
<keyword evidence="4" id="KW-0862">Zinc</keyword>
<sequence length="91" mass="9780">MIFSKNDEVGFVVFETKVGILLGAIIGALNGQEIESGYVRGAAAGAISGAIFLIEVFESSMLLWQSDESGIGCILYLVTDILYLKQHPILD</sequence>
<evidence type="ECO:0000313" key="7">
    <source>
        <dbReference type="Proteomes" id="UP000594638"/>
    </source>
</evidence>
<dbReference type="GO" id="GO:0016020">
    <property type="term" value="C:membrane"/>
    <property type="evidence" value="ECO:0007669"/>
    <property type="project" value="UniProtKB-SubCell"/>
</dbReference>
<dbReference type="GO" id="GO:0008270">
    <property type="term" value="F:zinc ion binding"/>
    <property type="evidence" value="ECO:0007669"/>
    <property type="project" value="UniProtKB-KW"/>
</dbReference>
<protein>
    <submittedName>
        <fullName evidence="6">RING U-box superfamily</fullName>
    </submittedName>
</protein>
<comment type="caution">
    <text evidence="6">The sequence shown here is derived from an EMBL/GenBank/DDBJ whole genome shotgun (WGS) entry which is preliminary data.</text>
</comment>
<dbReference type="PANTHER" id="PTHR46151">
    <property type="entry name" value="NEP1-INTERACTING PROTEIN-LIKE 2"/>
    <property type="match status" value="1"/>
</dbReference>
<dbReference type="PANTHER" id="PTHR46151:SF7">
    <property type="entry name" value="NEP1-INTERACTING PROTEIN 1"/>
    <property type="match status" value="1"/>
</dbReference>
<dbReference type="Proteomes" id="UP000594638">
    <property type="component" value="Unassembled WGS sequence"/>
</dbReference>
<evidence type="ECO:0000256" key="1">
    <source>
        <dbReference type="ARBA" id="ARBA00004370"/>
    </source>
</evidence>
<keyword evidence="2" id="KW-0479">Metal-binding</keyword>
<evidence type="ECO:0000256" key="5">
    <source>
        <dbReference type="ARBA" id="ARBA00023136"/>
    </source>
</evidence>
<reference evidence="6 7" key="1">
    <citation type="submission" date="2019-12" db="EMBL/GenBank/DDBJ databases">
        <authorList>
            <person name="Alioto T."/>
            <person name="Alioto T."/>
            <person name="Gomez Garrido J."/>
        </authorList>
    </citation>
    <scope>NUCLEOTIDE SEQUENCE [LARGE SCALE GENOMIC DNA]</scope>
</reference>
<gene>
    <name evidence="6" type="ORF">OLEA9_A099434</name>
</gene>
<dbReference type="EMBL" id="CACTIH010000313">
    <property type="protein sequence ID" value="CAA2959264.1"/>
    <property type="molecule type" value="Genomic_DNA"/>
</dbReference>
<keyword evidence="5" id="KW-0472">Membrane</keyword>
<dbReference type="Gramene" id="OE9A099434T4">
    <property type="protein sequence ID" value="OE9A099434C4"/>
    <property type="gene ID" value="OE9A099434"/>
</dbReference>
<name>A0A8S0PXN5_OLEEU</name>
<evidence type="ECO:0000313" key="6">
    <source>
        <dbReference type="EMBL" id="CAA2959264.1"/>
    </source>
</evidence>